<reference evidence="2 3" key="1">
    <citation type="journal article" date="2018" name="Nat. Ecol. Evol.">
        <title>Pezizomycetes genomes reveal the molecular basis of ectomycorrhizal truffle lifestyle.</title>
        <authorList>
            <person name="Murat C."/>
            <person name="Payen T."/>
            <person name="Noel B."/>
            <person name="Kuo A."/>
            <person name="Morin E."/>
            <person name="Chen J."/>
            <person name="Kohler A."/>
            <person name="Krizsan K."/>
            <person name="Balestrini R."/>
            <person name="Da Silva C."/>
            <person name="Montanini B."/>
            <person name="Hainaut M."/>
            <person name="Levati E."/>
            <person name="Barry K.W."/>
            <person name="Belfiori B."/>
            <person name="Cichocki N."/>
            <person name="Clum A."/>
            <person name="Dockter R.B."/>
            <person name="Fauchery L."/>
            <person name="Guy J."/>
            <person name="Iotti M."/>
            <person name="Le Tacon F."/>
            <person name="Lindquist E.A."/>
            <person name="Lipzen A."/>
            <person name="Malagnac F."/>
            <person name="Mello A."/>
            <person name="Molinier V."/>
            <person name="Miyauchi S."/>
            <person name="Poulain J."/>
            <person name="Riccioni C."/>
            <person name="Rubini A."/>
            <person name="Sitrit Y."/>
            <person name="Splivallo R."/>
            <person name="Traeger S."/>
            <person name="Wang M."/>
            <person name="Zifcakova L."/>
            <person name="Wipf D."/>
            <person name="Zambonelli A."/>
            <person name="Paolocci F."/>
            <person name="Nowrousian M."/>
            <person name="Ottonello S."/>
            <person name="Baldrian P."/>
            <person name="Spatafora J.W."/>
            <person name="Henrissat B."/>
            <person name="Nagy L.G."/>
            <person name="Aury J.M."/>
            <person name="Wincker P."/>
            <person name="Grigoriev I.V."/>
            <person name="Bonfante P."/>
            <person name="Martin F.M."/>
        </authorList>
    </citation>
    <scope>NUCLEOTIDE SEQUENCE [LARGE SCALE GENOMIC DNA]</scope>
    <source>
        <strain evidence="2 3">120613-1</strain>
    </source>
</reference>
<proteinExistence type="predicted"/>
<dbReference type="PANTHER" id="PTHR15696:SF0">
    <property type="entry name" value="TELOMERASE-BINDING PROTEIN EST1A"/>
    <property type="match status" value="1"/>
</dbReference>
<keyword evidence="3" id="KW-1185">Reference proteome</keyword>
<dbReference type="EMBL" id="ML120391">
    <property type="protein sequence ID" value="RPA98981.1"/>
    <property type="molecule type" value="Genomic_DNA"/>
</dbReference>
<dbReference type="AlphaFoldDB" id="A0A3N4JQ73"/>
<dbReference type="GO" id="GO:0042162">
    <property type="term" value="F:telomeric DNA binding"/>
    <property type="evidence" value="ECO:0007669"/>
    <property type="project" value="TreeGrafter"/>
</dbReference>
<dbReference type="GO" id="GO:0070034">
    <property type="term" value="F:telomerase RNA binding"/>
    <property type="evidence" value="ECO:0007669"/>
    <property type="project" value="TreeGrafter"/>
</dbReference>
<dbReference type="STRING" id="1336337.A0A3N4JQ73"/>
<dbReference type="GO" id="GO:0000184">
    <property type="term" value="P:nuclear-transcribed mRNA catabolic process, nonsense-mediated decay"/>
    <property type="evidence" value="ECO:0007669"/>
    <property type="project" value="TreeGrafter"/>
</dbReference>
<feature type="compositionally biased region" description="Basic and acidic residues" evidence="1">
    <location>
        <begin position="1"/>
        <end position="12"/>
    </location>
</feature>
<evidence type="ECO:0000313" key="3">
    <source>
        <dbReference type="Proteomes" id="UP000276215"/>
    </source>
</evidence>
<evidence type="ECO:0000313" key="2">
    <source>
        <dbReference type="EMBL" id="RPA98981.1"/>
    </source>
</evidence>
<dbReference type="OrthoDB" id="2017974at2759"/>
<feature type="region of interest" description="Disordered" evidence="1">
    <location>
        <begin position="1"/>
        <end position="87"/>
    </location>
</feature>
<dbReference type="InterPro" id="IPR011990">
    <property type="entry name" value="TPR-like_helical_dom_sf"/>
</dbReference>
<sequence length="687" mass="78105">MLEDVASSKDTPHVLPRALPRPKREGCRRLRVLYTPPPSRKIAVPTSQYPRSRKETTFPPDDLTTRALETPSTTRSASEDGDSLEDEGSALEDDYLLVVNVTPMTRQLETRPISAEQLTAEAVGIYAGISKVEAPCIKAYAKTVPAIPCLHRNQWESWYRLNQVLLHEHHDFYLAANHPSANAPLRKLAGKYSMPARMWRNGICNIQELHRHRLPGSREHMWTFIYTAYNMMALLATDNNDIRDRDIWTGIARYWYSKATDKTPHIARRFHRLASLARPNVLQLLFYYCKSLAVTAPFYPARESILTFFHTIFSPEDPTGNHNIDAGFIQIHGINFTHISFEKFDDALSDYLNRLDQNIGERKSDWKELGAYIAICNIIGLTQYGAEENLLRLALRQRKSRQVPEEDMEVAPPAAADENTVEYESLLPPLRYEWARNYFPGRWFEDAQLDEEERSVEVPSTENVRIGRILWLTTQVDTNGGCLVYTDKKFQVHPPLVARIEDHQKLEVVLAFGHEMSSDIDMTSGEDDYVHVGLSEEVRRLEQQERQLNSELKAYGKAPDSAEEPKQAVAKGPESLKESLSLLNNDHSLSRFWSLIPIHYLPIPKESGWNCAKTAKPLAPYPDTFGMGWAIITELLGLTNSTGPVGDSTKAAMVAIHEALTEERNVKIVTAKGSNMTNMDFYREQLD</sequence>
<dbReference type="GO" id="GO:0005697">
    <property type="term" value="C:telomerase holoenzyme complex"/>
    <property type="evidence" value="ECO:0007669"/>
    <property type="project" value="TreeGrafter"/>
</dbReference>
<organism evidence="2 3">
    <name type="scientific">Choiromyces venosus 120613-1</name>
    <dbReference type="NCBI Taxonomy" id="1336337"/>
    <lineage>
        <taxon>Eukaryota</taxon>
        <taxon>Fungi</taxon>
        <taxon>Dikarya</taxon>
        <taxon>Ascomycota</taxon>
        <taxon>Pezizomycotina</taxon>
        <taxon>Pezizomycetes</taxon>
        <taxon>Pezizales</taxon>
        <taxon>Tuberaceae</taxon>
        <taxon>Choiromyces</taxon>
    </lineage>
</organism>
<dbReference type="PANTHER" id="PTHR15696">
    <property type="entry name" value="SMG-7 SUPPRESSOR WITH MORPHOLOGICAL EFFECT ON GENITALIA PROTEIN 7"/>
    <property type="match status" value="1"/>
</dbReference>
<evidence type="ECO:0008006" key="4">
    <source>
        <dbReference type="Google" id="ProtNLM"/>
    </source>
</evidence>
<feature type="region of interest" description="Disordered" evidence="1">
    <location>
        <begin position="554"/>
        <end position="573"/>
    </location>
</feature>
<gene>
    <name evidence="2" type="ORF">L873DRAFT_1789914</name>
</gene>
<protein>
    <recommendedName>
        <fullName evidence="4">DNA/RNA-binding domain-containing protein</fullName>
    </recommendedName>
</protein>
<dbReference type="Gene3D" id="1.25.40.10">
    <property type="entry name" value="Tetratricopeptide repeat domain"/>
    <property type="match status" value="1"/>
</dbReference>
<dbReference type="Proteomes" id="UP000276215">
    <property type="component" value="Unassembled WGS sequence"/>
</dbReference>
<accession>A0A3N4JQ73</accession>
<dbReference type="InterPro" id="IPR045153">
    <property type="entry name" value="Est1/Ebs1-like"/>
</dbReference>
<name>A0A3N4JQ73_9PEZI</name>
<evidence type="ECO:0000256" key="1">
    <source>
        <dbReference type="SAM" id="MobiDB-lite"/>
    </source>
</evidence>
<dbReference type="SUPFAM" id="SSF48452">
    <property type="entry name" value="TPR-like"/>
    <property type="match status" value="1"/>
</dbReference>